<dbReference type="Pfam" id="PF01522">
    <property type="entry name" value="Polysacc_deac_1"/>
    <property type="match status" value="1"/>
</dbReference>
<keyword evidence="5" id="KW-1185">Reference proteome</keyword>
<proteinExistence type="predicted"/>
<evidence type="ECO:0000259" key="3">
    <source>
        <dbReference type="PROSITE" id="PS51677"/>
    </source>
</evidence>
<evidence type="ECO:0000256" key="2">
    <source>
        <dbReference type="ARBA" id="ARBA00022729"/>
    </source>
</evidence>
<dbReference type="EMBL" id="CP139960">
    <property type="protein sequence ID" value="WQD37872.1"/>
    <property type="molecule type" value="Genomic_DNA"/>
</dbReference>
<dbReference type="PANTHER" id="PTHR34216">
    <property type="match status" value="1"/>
</dbReference>
<evidence type="ECO:0000313" key="5">
    <source>
        <dbReference type="Proteomes" id="UP001325680"/>
    </source>
</evidence>
<dbReference type="PROSITE" id="PS51677">
    <property type="entry name" value="NODB"/>
    <property type="match status" value="1"/>
</dbReference>
<dbReference type="PANTHER" id="PTHR34216:SF3">
    <property type="entry name" value="POLY-BETA-1,6-N-ACETYL-D-GLUCOSAMINE N-DEACETYLASE"/>
    <property type="match status" value="1"/>
</dbReference>
<feature type="domain" description="NodB homology" evidence="3">
    <location>
        <begin position="69"/>
        <end position="177"/>
    </location>
</feature>
<dbReference type="RefSeq" id="WP_245957695.1">
    <property type="nucleotide sequence ID" value="NZ_CP139960.1"/>
</dbReference>
<accession>A0ABZ0W5T5</accession>
<dbReference type="Proteomes" id="UP001325680">
    <property type="component" value="Chromosome"/>
</dbReference>
<evidence type="ECO:0000313" key="4">
    <source>
        <dbReference type="EMBL" id="WQD37872.1"/>
    </source>
</evidence>
<dbReference type="EC" id="3.-.-.-" evidence="4"/>
<keyword evidence="4" id="KW-0378">Hydrolase</keyword>
<comment type="subcellular location">
    <subcellularLocation>
        <location evidence="1">Secreted</location>
    </subcellularLocation>
</comment>
<dbReference type="InterPro" id="IPR051398">
    <property type="entry name" value="Polysacch_Deacetylase"/>
</dbReference>
<organism evidence="4 5">
    <name type="scientific">Niabella yanshanensis</name>
    <dbReference type="NCBI Taxonomy" id="577386"/>
    <lineage>
        <taxon>Bacteria</taxon>
        <taxon>Pseudomonadati</taxon>
        <taxon>Bacteroidota</taxon>
        <taxon>Chitinophagia</taxon>
        <taxon>Chitinophagales</taxon>
        <taxon>Chitinophagaceae</taxon>
        <taxon>Niabella</taxon>
    </lineage>
</organism>
<protein>
    <submittedName>
        <fullName evidence="4">Polysaccharide deacetylase family protein</fullName>
        <ecNumber evidence="4">3.-.-.-</ecNumber>
    </submittedName>
</protein>
<dbReference type="CDD" id="cd10918">
    <property type="entry name" value="CE4_NodB_like_5s_6s"/>
    <property type="match status" value="1"/>
</dbReference>
<reference evidence="4 5" key="1">
    <citation type="submission" date="2023-12" db="EMBL/GenBank/DDBJ databases">
        <title>Genome sequencing and assembly of bacterial species from a model synthetic community.</title>
        <authorList>
            <person name="Hogle S.L."/>
        </authorList>
    </citation>
    <scope>NUCLEOTIDE SEQUENCE [LARGE SCALE GENOMIC DNA]</scope>
    <source>
        <strain evidence="4 5">HAMBI_3031</strain>
    </source>
</reference>
<evidence type="ECO:0000256" key="1">
    <source>
        <dbReference type="ARBA" id="ARBA00004613"/>
    </source>
</evidence>
<keyword evidence="2" id="KW-0732">Signal</keyword>
<name>A0ABZ0W5T5_9BACT</name>
<gene>
    <name evidence="4" type="ORF">U0035_19590</name>
</gene>
<dbReference type="SUPFAM" id="SSF88713">
    <property type="entry name" value="Glycoside hydrolase/deacetylase"/>
    <property type="match status" value="1"/>
</dbReference>
<dbReference type="InterPro" id="IPR011330">
    <property type="entry name" value="Glyco_hydro/deAcase_b/a-brl"/>
</dbReference>
<dbReference type="Gene3D" id="3.20.20.370">
    <property type="entry name" value="Glycoside hydrolase/deacetylase"/>
    <property type="match status" value="1"/>
</dbReference>
<dbReference type="GO" id="GO:0016787">
    <property type="term" value="F:hydrolase activity"/>
    <property type="evidence" value="ECO:0007669"/>
    <property type="project" value="UniProtKB-KW"/>
</dbReference>
<sequence>MRNQKIGKLLLLLVLISNYDKSLAHQAKREPVHMFVEAGLSNTGESAGKLPDLSDTVFRIARYRSDKTCAISYTFDDGLKEHYTWVVPQLKQLGLKGTFWINGSKINDPDDPGKDTTRMTWAELKEMAAAGHEISNHGWAHKNFGRFSLDETREDIEKNDSAILNNIGIPSQTFCYPNNTKTPEGVKLASENRVGTRLEQRSVGGKSTHANLEKWVSDLLRDQGWGITMTHGIHYGYDHFSDPVILWEHLKQVKDREDQIWVGTFKEVMAYTKERDAIRYVIRTKKNGIVVEPELALDKALFTQLLTGVIEGKFKKIRISQGKNKLNHRILKNKVLFDFDPFGGVIDISFM</sequence>
<dbReference type="InterPro" id="IPR002509">
    <property type="entry name" value="NODB_dom"/>
</dbReference>